<organism evidence="1 2">
    <name type="scientific">Ascaris lumbricoides</name>
    <name type="common">Giant roundworm</name>
    <dbReference type="NCBI Taxonomy" id="6252"/>
    <lineage>
        <taxon>Eukaryota</taxon>
        <taxon>Metazoa</taxon>
        <taxon>Ecdysozoa</taxon>
        <taxon>Nematoda</taxon>
        <taxon>Chromadorea</taxon>
        <taxon>Rhabditida</taxon>
        <taxon>Spirurina</taxon>
        <taxon>Ascaridomorpha</taxon>
        <taxon>Ascaridoidea</taxon>
        <taxon>Ascarididae</taxon>
        <taxon>Ascaris</taxon>
    </lineage>
</organism>
<evidence type="ECO:0000313" key="2">
    <source>
        <dbReference type="WBParaSite" id="ALUE_0000145501-mRNA-1"/>
    </source>
</evidence>
<protein>
    <submittedName>
        <fullName evidence="2">HSA domain-containing protein</fullName>
    </submittedName>
</protein>
<sequence>MLKAVVYRHANEIAAYQRERLAKIDEEAQKMDFSAHLMKFAAEHRGWLNARKSMHDYEILQHKIRKTVPFKRSSATRYPSV</sequence>
<evidence type="ECO:0000313" key="1">
    <source>
        <dbReference type="Proteomes" id="UP000036681"/>
    </source>
</evidence>
<keyword evidence="1" id="KW-1185">Reference proteome</keyword>
<name>A0A0M3HIW0_ASCLU</name>
<accession>A0A0M3HIW0</accession>
<reference evidence="2" key="1">
    <citation type="submission" date="2017-02" db="UniProtKB">
        <authorList>
            <consortium name="WormBaseParasite"/>
        </authorList>
    </citation>
    <scope>IDENTIFICATION</scope>
</reference>
<dbReference type="WBParaSite" id="ALUE_0000145501-mRNA-1">
    <property type="protein sequence ID" value="ALUE_0000145501-mRNA-1"/>
    <property type="gene ID" value="ALUE_0000145501"/>
</dbReference>
<dbReference type="Proteomes" id="UP000036681">
    <property type="component" value="Unplaced"/>
</dbReference>
<proteinExistence type="predicted"/>
<dbReference type="AlphaFoldDB" id="A0A0M3HIW0"/>